<proteinExistence type="predicted"/>
<dbReference type="InterPro" id="IPR025377">
    <property type="entry name" value="DUF4367"/>
</dbReference>
<accession>A0A7Y0EFK1</accession>
<feature type="domain" description="Putative zinc-finger" evidence="1">
    <location>
        <begin position="9"/>
        <end position="35"/>
    </location>
</feature>
<dbReference type="EMBL" id="JABBNI010000014">
    <property type="protein sequence ID" value="NMM62540.1"/>
    <property type="molecule type" value="Genomic_DNA"/>
</dbReference>
<organism evidence="3 4">
    <name type="scientific">Clostridium muellerianum</name>
    <dbReference type="NCBI Taxonomy" id="2716538"/>
    <lineage>
        <taxon>Bacteria</taxon>
        <taxon>Bacillati</taxon>
        <taxon>Bacillota</taxon>
        <taxon>Clostridia</taxon>
        <taxon>Eubacteriales</taxon>
        <taxon>Clostridiaceae</taxon>
        <taxon>Clostridium</taxon>
    </lineage>
</organism>
<reference evidence="3 4" key="1">
    <citation type="submission" date="2020-06" db="EMBL/GenBank/DDBJ databases">
        <title>Complete Genome Sequence of Clostridium muelleri sp. nov. P21T, an Acid-Alcohol Producing Acetogen Isolated from Old Hay.</title>
        <authorList>
            <person name="Duncan K.E."/>
            <person name="Tanner R.S."/>
        </authorList>
    </citation>
    <scope>NUCLEOTIDE SEQUENCE [LARGE SCALE GENOMIC DNA]</scope>
    <source>
        <strain evidence="3 4">P21</strain>
    </source>
</reference>
<evidence type="ECO:0000313" key="3">
    <source>
        <dbReference type="EMBL" id="NMM62540.1"/>
    </source>
</evidence>
<keyword evidence="4" id="KW-1185">Reference proteome</keyword>
<dbReference type="Pfam" id="PF14285">
    <property type="entry name" value="DUF4367"/>
    <property type="match status" value="1"/>
</dbReference>
<dbReference type="AlphaFoldDB" id="A0A7Y0EFK1"/>
<name>A0A7Y0EFK1_9CLOT</name>
<evidence type="ECO:0000259" key="2">
    <source>
        <dbReference type="Pfam" id="PF14285"/>
    </source>
</evidence>
<sequence length="365" mass="41569">MKCLSEGSIQAYIDKELSDIEIEELEMHLFQCKKCKEIYMKLKSVNSFAVDKLQNYKEEFNINHIKTGNKNIKIKEKKGEFKIMKKYKKVAIAACAILAITTCVSVKPIRAAVINAASIFRANDIKGVNLSLDDVKKLQSELEKHKTDINIDKIGKIKYQGGEQKNTTMDEAKKVLSFTVLTPENISQNDIKDIYMDSPSKMDFTLNVENINQVLKSLGGKKLFPKDLDGKTFSLNMPGKIDISYKDPKTNKKIYISENKLPEIVSPDEANIDEIFNALSDLSILPYDMQKQLKSMKDWKSTFYIPNIGNKFEEMNINGTKAIGTFQNDKEEKHSNILMLKDNVLINITGNIDKNELLEITKSMR</sequence>
<dbReference type="Pfam" id="PF13490">
    <property type="entry name" value="zf-HC2"/>
    <property type="match status" value="1"/>
</dbReference>
<protein>
    <submittedName>
        <fullName evidence="3">Zf-HC2 domain-containing protein</fullName>
    </submittedName>
</protein>
<gene>
    <name evidence="3" type="ORF">HBE96_07515</name>
</gene>
<dbReference type="RefSeq" id="WP_169297145.1">
    <property type="nucleotide sequence ID" value="NZ_JABBNI010000014.1"/>
</dbReference>
<comment type="caution">
    <text evidence="3">The sequence shown here is derived from an EMBL/GenBank/DDBJ whole genome shotgun (WGS) entry which is preliminary data.</text>
</comment>
<dbReference type="Proteomes" id="UP000537131">
    <property type="component" value="Unassembled WGS sequence"/>
</dbReference>
<feature type="domain" description="DUF4367" evidence="2">
    <location>
        <begin position="300"/>
        <end position="364"/>
    </location>
</feature>
<evidence type="ECO:0000313" key="4">
    <source>
        <dbReference type="Proteomes" id="UP000537131"/>
    </source>
</evidence>
<evidence type="ECO:0000259" key="1">
    <source>
        <dbReference type="Pfam" id="PF13490"/>
    </source>
</evidence>
<dbReference type="InterPro" id="IPR027383">
    <property type="entry name" value="Znf_put"/>
</dbReference>